<dbReference type="InterPro" id="IPR021242">
    <property type="entry name" value="DUF2799"/>
</dbReference>
<dbReference type="RefSeq" id="WP_014243232.1">
    <property type="nucleotide sequence ID" value="NC_016620.1"/>
</dbReference>
<reference evidence="4" key="1">
    <citation type="journal article" date="2013" name="ISME J.">
        <title>A small predatory core genome in the divergent marine Bacteriovorax marinus SJ and the terrestrial Bdellovibrio bacteriovorus.</title>
        <authorList>
            <person name="Crossman L.C."/>
            <person name="Chen H."/>
            <person name="Cerdeno-Tarraga A.M."/>
            <person name="Brooks K."/>
            <person name="Quail M.A."/>
            <person name="Pineiro S.A."/>
            <person name="Hobley L."/>
            <person name="Sockett R.E."/>
            <person name="Bentley S.D."/>
            <person name="Parkhill J."/>
            <person name="Williams H.N."/>
            <person name="Stine O.C."/>
        </authorList>
    </citation>
    <scope>NUCLEOTIDE SEQUENCE [LARGE SCALE GENOMIC DNA]</scope>
    <source>
        <strain evidence="4">ATCC BAA-682 / DSM 15412 / SJ</strain>
    </source>
</reference>
<protein>
    <submittedName>
        <fullName evidence="3">Membrane protein</fullName>
    </submittedName>
</protein>
<dbReference type="PATRIC" id="fig|862908.3.peg.511"/>
<evidence type="ECO:0000313" key="4">
    <source>
        <dbReference type="Proteomes" id="UP000008963"/>
    </source>
</evidence>
<evidence type="ECO:0000256" key="1">
    <source>
        <dbReference type="SAM" id="Coils"/>
    </source>
</evidence>
<feature type="signal peptide" evidence="2">
    <location>
        <begin position="1"/>
        <end position="18"/>
    </location>
</feature>
<name>E1X4L5_HALMS</name>
<evidence type="ECO:0000256" key="2">
    <source>
        <dbReference type="SAM" id="SignalP"/>
    </source>
</evidence>
<evidence type="ECO:0000313" key="3">
    <source>
        <dbReference type="EMBL" id="CBW25445.1"/>
    </source>
</evidence>
<dbReference type="PROSITE" id="PS51257">
    <property type="entry name" value="PROKAR_LIPOPROTEIN"/>
    <property type="match status" value="1"/>
</dbReference>
<dbReference type="STRING" id="862908.BMS_0534"/>
<gene>
    <name evidence="3" type="ordered locus">BMS_0534</name>
</gene>
<dbReference type="Proteomes" id="UP000008963">
    <property type="component" value="Chromosome"/>
</dbReference>
<accession>E1X4L5</accession>
<dbReference type="EMBL" id="FQ312005">
    <property type="protein sequence ID" value="CBW25445.1"/>
    <property type="molecule type" value="Genomic_DNA"/>
</dbReference>
<keyword evidence="1" id="KW-0175">Coiled coil</keyword>
<keyword evidence="2" id="KW-0732">Signal</keyword>
<dbReference type="AlphaFoldDB" id="E1X4L5"/>
<dbReference type="OrthoDB" id="5917215at2"/>
<sequence>MKSSILLSFISIFLVSCAGLELTAQQCQSLNWESRGIQDGAKGEFRFSRYRNACSDSQFNVDSVHEAGYLKGFLSQYCKGEVAFRLGKELAEYDISRCDNKKEVLKYFTEGRKRGVLKKQIKDLDQKRRELVAELMRPDLSEEEINRANEQILRYEKEIRELEREFSKLTENYLE</sequence>
<keyword evidence="4" id="KW-1185">Reference proteome</keyword>
<dbReference type="Pfam" id="PF10973">
    <property type="entry name" value="DUF2799"/>
    <property type="match status" value="1"/>
</dbReference>
<proteinExistence type="predicted"/>
<organism evidence="3 4">
    <name type="scientific">Halobacteriovorax marinus (strain ATCC BAA-682 / DSM 15412 / SJ)</name>
    <name type="common">Bacteriovorax marinus</name>
    <dbReference type="NCBI Taxonomy" id="862908"/>
    <lineage>
        <taxon>Bacteria</taxon>
        <taxon>Pseudomonadati</taxon>
        <taxon>Bdellovibrionota</taxon>
        <taxon>Bacteriovoracia</taxon>
        <taxon>Bacteriovoracales</taxon>
        <taxon>Halobacteriovoraceae</taxon>
        <taxon>Halobacteriovorax</taxon>
    </lineage>
</organism>
<dbReference type="HOGENOM" id="CLU_097525_1_0_7"/>
<feature type="coiled-coil region" evidence="1">
    <location>
        <begin position="114"/>
        <end position="172"/>
    </location>
</feature>
<feature type="chain" id="PRO_5003154790" evidence="2">
    <location>
        <begin position="19"/>
        <end position="175"/>
    </location>
</feature>
<dbReference type="KEGG" id="bmx:BMS_0534"/>